<keyword evidence="5" id="KW-1185">Reference proteome</keyword>
<evidence type="ECO:0000256" key="2">
    <source>
        <dbReference type="PROSITE-ProRule" id="PRU00169"/>
    </source>
</evidence>
<dbReference type="SMART" id="SM00448">
    <property type="entry name" value="REC"/>
    <property type="match status" value="1"/>
</dbReference>
<protein>
    <submittedName>
        <fullName evidence="4">Response regulator</fullName>
    </submittedName>
</protein>
<organism evidence="4 5">
    <name type="scientific">Aliirhizobium smilacinae</name>
    <dbReference type="NCBI Taxonomy" id="1395944"/>
    <lineage>
        <taxon>Bacteria</taxon>
        <taxon>Pseudomonadati</taxon>
        <taxon>Pseudomonadota</taxon>
        <taxon>Alphaproteobacteria</taxon>
        <taxon>Hyphomicrobiales</taxon>
        <taxon>Rhizobiaceae</taxon>
        <taxon>Aliirhizobium</taxon>
    </lineage>
</organism>
<feature type="modified residue" description="4-aspartylphosphate" evidence="2">
    <location>
        <position position="59"/>
    </location>
</feature>
<dbReference type="Pfam" id="PF00072">
    <property type="entry name" value="Response_reg"/>
    <property type="match status" value="1"/>
</dbReference>
<dbReference type="PROSITE" id="PS50110">
    <property type="entry name" value="RESPONSE_REGULATORY"/>
    <property type="match status" value="1"/>
</dbReference>
<evidence type="ECO:0000256" key="1">
    <source>
        <dbReference type="ARBA" id="ARBA00022553"/>
    </source>
</evidence>
<proteinExistence type="predicted"/>
<comment type="caution">
    <text evidence="4">The sequence shown here is derived from an EMBL/GenBank/DDBJ whole genome shotgun (WGS) entry which is preliminary data.</text>
</comment>
<dbReference type="PANTHER" id="PTHR44591:SF21">
    <property type="entry name" value="TWO-COMPONENT RESPONSE REGULATOR"/>
    <property type="match status" value="1"/>
</dbReference>
<dbReference type="AlphaFoldDB" id="A0A5C4XN70"/>
<reference evidence="4 5" key="1">
    <citation type="submission" date="2019-06" db="EMBL/GenBank/DDBJ databases">
        <title>The draft genome of Rhizobium smilacinae PTYR-5.</title>
        <authorList>
            <person name="Liu L."/>
            <person name="Li L."/>
            <person name="Zhang X."/>
        </authorList>
    </citation>
    <scope>NUCLEOTIDE SEQUENCE [LARGE SCALE GENOMIC DNA]</scope>
    <source>
        <strain evidence="4 5">PTYR-5</strain>
    </source>
</reference>
<dbReference type="Gene3D" id="3.40.50.2300">
    <property type="match status" value="1"/>
</dbReference>
<dbReference type="Proteomes" id="UP000311605">
    <property type="component" value="Unassembled WGS sequence"/>
</dbReference>
<name>A0A5C4XN70_9HYPH</name>
<dbReference type="GO" id="GO:0000160">
    <property type="term" value="P:phosphorelay signal transduction system"/>
    <property type="evidence" value="ECO:0007669"/>
    <property type="project" value="InterPro"/>
</dbReference>
<dbReference type="InterPro" id="IPR001789">
    <property type="entry name" value="Sig_transdc_resp-reg_receiver"/>
</dbReference>
<keyword evidence="1 2" id="KW-0597">Phosphoprotein</keyword>
<evidence type="ECO:0000313" key="5">
    <source>
        <dbReference type="Proteomes" id="UP000311605"/>
    </source>
</evidence>
<dbReference type="EMBL" id="VDMN01000001">
    <property type="protein sequence ID" value="TNM64986.1"/>
    <property type="molecule type" value="Genomic_DNA"/>
</dbReference>
<evidence type="ECO:0000313" key="4">
    <source>
        <dbReference type="EMBL" id="TNM64986.1"/>
    </source>
</evidence>
<accession>A0A5C4XN70</accession>
<feature type="domain" description="Response regulatory" evidence="3">
    <location>
        <begin position="9"/>
        <end position="122"/>
    </location>
</feature>
<dbReference type="InterPro" id="IPR011006">
    <property type="entry name" value="CheY-like_superfamily"/>
</dbReference>
<dbReference type="SUPFAM" id="SSF52172">
    <property type="entry name" value="CheY-like"/>
    <property type="match status" value="1"/>
</dbReference>
<dbReference type="PANTHER" id="PTHR44591">
    <property type="entry name" value="STRESS RESPONSE REGULATOR PROTEIN 1"/>
    <property type="match status" value="1"/>
</dbReference>
<dbReference type="OrthoDB" id="9784719at2"/>
<sequence length="123" mass="13713">MRRSMVPIKVLIVEDEPIIRMTIADDLTDAGFDVCEAANASDALAVLNERNDIRAIFTDIDLPGELNGIEFAHVVRDRWPPIEIIITSGHKRVGPAQMPSRSCFFPKPYAHADIVSAIKRMVE</sequence>
<gene>
    <name evidence="4" type="ORF">FHP24_01400</name>
</gene>
<evidence type="ECO:0000259" key="3">
    <source>
        <dbReference type="PROSITE" id="PS50110"/>
    </source>
</evidence>
<dbReference type="InterPro" id="IPR050595">
    <property type="entry name" value="Bact_response_regulator"/>
</dbReference>